<dbReference type="Pfam" id="PF03537">
    <property type="entry name" value="Glyco_hydro_114"/>
    <property type="match status" value="1"/>
</dbReference>
<dbReference type="PIRSF" id="PIRSF029570">
    <property type="entry name" value="UCP029570"/>
    <property type="match status" value="1"/>
</dbReference>
<protein>
    <recommendedName>
        <fullName evidence="1">Glycoside-hydrolase family GH114 TIM-barrel domain-containing protein</fullName>
    </recommendedName>
</protein>
<evidence type="ECO:0000313" key="2">
    <source>
        <dbReference type="EMBL" id="CAJ0807947.1"/>
    </source>
</evidence>
<dbReference type="InterPro" id="IPR016925">
    <property type="entry name" value="UCP029570"/>
</dbReference>
<dbReference type="InterPro" id="IPR013785">
    <property type="entry name" value="Aldolase_TIM"/>
</dbReference>
<organism evidence="2 3">
    <name type="scientific">Ralstonia flaminis</name>
    <dbReference type="NCBI Taxonomy" id="3058597"/>
    <lineage>
        <taxon>Bacteria</taxon>
        <taxon>Pseudomonadati</taxon>
        <taxon>Pseudomonadota</taxon>
        <taxon>Betaproteobacteria</taxon>
        <taxon>Burkholderiales</taxon>
        <taxon>Burkholderiaceae</taxon>
        <taxon>Ralstonia</taxon>
    </lineage>
</organism>
<dbReference type="PANTHER" id="PTHR35882:SF2">
    <property type="entry name" value="PELA"/>
    <property type="match status" value="1"/>
</dbReference>
<dbReference type="EMBL" id="CATZLL010000001">
    <property type="protein sequence ID" value="CAJ0807947.1"/>
    <property type="molecule type" value="Genomic_DNA"/>
</dbReference>
<dbReference type="Gene3D" id="3.20.20.70">
    <property type="entry name" value="Aldolase class I"/>
    <property type="match status" value="1"/>
</dbReference>
<evidence type="ECO:0000259" key="1">
    <source>
        <dbReference type="Pfam" id="PF03537"/>
    </source>
</evidence>
<feature type="domain" description="Glycoside-hydrolase family GH114 TIM-barrel" evidence="1">
    <location>
        <begin position="73"/>
        <end position="311"/>
    </location>
</feature>
<proteinExistence type="predicted"/>
<accession>A0ABN9JFR3</accession>
<comment type="caution">
    <text evidence="2">The sequence shown here is derived from an EMBL/GenBank/DDBJ whole genome shotgun (WGS) entry which is preliminary data.</text>
</comment>
<name>A0ABN9JFR3_9RALS</name>
<dbReference type="SUPFAM" id="SSF51445">
    <property type="entry name" value="(Trans)glycosidases"/>
    <property type="match status" value="1"/>
</dbReference>
<sequence length="985" mass="108802">MWILSRVQRRTGGKRGNTAGTVGRVVARFAAWVAAALVSMPCVTLAQQAPATTGSGVSGVTPSLSANAPNIAWYYGDKPPVAQLRAFDAVVVEPDHGFDPSQFKTPKTQWYAYVSVGEVTTERSWYKDLPKAWLSGRNAAWASRVVDQAQPEWPAFYVDHVIKPLWDKGYRGFFLDTLDSYQLVAKDDAARAAQEAGMVRTIQAIKARYPDAKLIFNRGFEILPQVHDLAYAVAFESLYRGWDQGSKQYKEVSDADREWLMGQARKIRDEYHLPVIAIDYCPPADRACARETAKRIKAQGLVPYVTDPDLSTIGVGRIEVLPRKVLILQDRDPRATIDTSEGVRFVATPLNFLGYDVEYADINKPLPASVPPDRYAGVVVWVNTSPIKQVAALSSWVRQRIHDGVHIAFMNQFGLPVDGSMADMFKLQLVRGRATGPLSVVSQDKIMGFEMAPQPERREAQPIQVGAHGQSLLRLKSGNFEFDAAAITDWGGYVLNPYAVFSMDTVEQARWVVQPIEFLRRALALPDMPIPDVTSENGRRLMLVHVDGDGFASRAEFPGPEYSGEVLLQDVWEKYRIPTTLSVIEGEVGASGLYPKLTPRLEAIARKMFALPYVELGTHTYSHPFDWSRTVPSGITGDHAKEGPGADKGGGDTAFALSIPGYKFSLDREISGSINYINERLAPPGKRVKILQWSGDCQPPEIAVRMTWDAGVLNMNGGDTTITRGSPSWTEIAPLGIDKGPGAYQVFAPNQNENVYTNDWTGPFYGFDRLIETLQMTDTPYRFKPINIYYHMYSGTKLASLKALKKVYDYALSQPVFPIYSTEYVVKVLDFRNMAVARDVEDGNTWVVRGDGDLRELRWMAPGTPRLADAQGVVGYDKAAGGIYIHLDDGAARFTVAPEAEPAKPAYIAEAAAFVRSFARNGNELSFEAGGYYKPFVRLANAGACRVKVNGNPVRTARAQDNTVRVDLTGAAAQTVTYQRVDVVC</sequence>
<dbReference type="Proteomes" id="UP001189757">
    <property type="component" value="Unassembled WGS sequence"/>
</dbReference>
<dbReference type="InterPro" id="IPR017853">
    <property type="entry name" value="GH"/>
</dbReference>
<dbReference type="InterPro" id="IPR004352">
    <property type="entry name" value="GH114_TIM-barrel"/>
</dbReference>
<keyword evidence="3" id="KW-1185">Reference proteome</keyword>
<gene>
    <name evidence="2" type="ORF">LMG18101_00295</name>
</gene>
<dbReference type="CDD" id="cd10922">
    <property type="entry name" value="CE4_PelA_like_C"/>
    <property type="match status" value="1"/>
</dbReference>
<evidence type="ECO:0000313" key="3">
    <source>
        <dbReference type="Proteomes" id="UP001189757"/>
    </source>
</evidence>
<reference evidence="2 3" key="1">
    <citation type="submission" date="2023-07" db="EMBL/GenBank/DDBJ databases">
        <authorList>
            <person name="Peeters C."/>
        </authorList>
    </citation>
    <scope>NUCLEOTIDE SEQUENCE [LARGE SCALE GENOMIC DNA]</scope>
    <source>
        <strain evidence="2 3">LMG 18101</strain>
    </source>
</reference>
<dbReference type="PANTHER" id="PTHR35882">
    <property type="entry name" value="PELA"/>
    <property type="match status" value="1"/>
</dbReference>